<feature type="transmembrane region" description="Helical" evidence="1">
    <location>
        <begin position="12"/>
        <end position="34"/>
    </location>
</feature>
<name>A0A841MWN8_9BACT</name>
<feature type="transmembrane region" description="Helical" evidence="1">
    <location>
        <begin position="323"/>
        <end position="345"/>
    </location>
</feature>
<keyword evidence="1" id="KW-1133">Transmembrane helix</keyword>
<feature type="transmembrane region" description="Helical" evidence="1">
    <location>
        <begin position="139"/>
        <end position="160"/>
    </location>
</feature>
<keyword evidence="1" id="KW-0812">Transmembrane</keyword>
<dbReference type="Pfam" id="PF18943">
    <property type="entry name" value="DUF5690"/>
    <property type="match status" value="1"/>
</dbReference>
<accession>A0A841MWN8</accession>
<feature type="transmembrane region" description="Helical" evidence="1">
    <location>
        <begin position="172"/>
        <end position="190"/>
    </location>
</feature>
<dbReference type="EMBL" id="JACIJO010000006">
    <property type="protein sequence ID" value="MBB6328974.1"/>
    <property type="molecule type" value="Genomic_DNA"/>
</dbReference>
<feature type="transmembrane region" description="Helical" evidence="1">
    <location>
        <begin position="226"/>
        <end position="245"/>
    </location>
</feature>
<dbReference type="RefSeq" id="WP_184498614.1">
    <property type="nucleotide sequence ID" value="NZ_JACIJO010000006.1"/>
</dbReference>
<keyword evidence="1" id="KW-0472">Membrane</keyword>
<comment type="caution">
    <text evidence="2">The sequence shown here is derived from an EMBL/GenBank/DDBJ whole genome shotgun (WGS) entry which is preliminary data.</text>
</comment>
<dbReference type="Proteomes" id="UP000588604">
    <property type="component" value="Unassembled WGS sequence"/>
</dbReference>
<dbReference type="InterPro" id="IPR043745">
    <property type="entry name" value="DUF5690"/>
</dbReference>
<proteinExistence type="predicted"/>
<evidence type="ECO:0000313" key="2">
    <source>
        <dbReference type="EMBL" id="MBB6328974.1"/>
    </source>
</evidence>
<evidence type="ECO:0000313" key="3">
    <source>
        <dbReference type="Proteomes" id="UP000588604"/>
    </source>
</evidence>
<feature type="transmembrane region" description="Helical" evidence="1">
    <location>
        <begin position="87"/>
        <end position="106"/>
    </location>
</feature>
<feature type="transmembrane region" description="Helical" evidence="1">
    <location>
        <begin position="112"/>
        <end position="132"/>
    </location>
</feature>
<protein>
    <recommendedName>
        <fullName evidence="4">Sugar phosphate permease</fullName>
    </recommendedName>
</protein>
<feature type="transmembrane region" description="Helical" evidence="1">
    <location>
        <begin position="298"/>
        <end position="317"/>
    </location>
</feature>
<feature type="transmembrane region" description="Helical" evidence="1">
    <location>
        <begin position="265"/>
        <end position="286"/>
    </location>
</feature>
<sequence>MKNYSVFISKNLPGKSTIMLMVGAFLCYTGMYAVRKSFLAGQYSEIDFFGMDFKTVLVISQVLGYMFSKFLGIKLVSEMTSTKRSKFLIGLVGFALLMLLVFAYLPSNLKPIALFLNGLPLGMVFGLVFSYLEGRKNTELLAAALSATFIFSTGFVKTIGVWLIQDFNVGEYIMPFLTGLLFFPPFLIAVKMLSSCENRSAEDISLRSERVPMNASQRRKFVKENGLMFGGLVLIYVLLTIVRDFRDNFMVEFWAELGMQGKPELITLTEIPVAIIVLIIAAAGVLIRDNRKAFKFGIYLSLVSCIGIVLFTWLFKIQLVPPIWWMIINGVGLYLPYILFHCLIFERFVSLLKFSGNVGFLFYTADALGYTGSVGVLLFKEFSNSQLTWVNFLGDLNQVTGIIMTLVCIMTLVLLQTKTKKNSRYSISPSSL</sequence>
<dbReference type="AlphaFoldDB" id="A0A841MWN8"/>
<feature type="transmembrane region" description="Helical" evidence="1">
    <location>
        <begin position="399"/>
        <end position="415"/>
    </location>
</feature>
<evidence type="ECO:0008006" key="4">
    <source>
        <dbReference type="Google" id="ProtNLM"/>
    </source>
</evidence>
<evidence type="ECO:0000256" key="1">
    <source>
        <dbReference type="SAM" id="Phobius"/>
    </source>
</evidence>
<organism evidence="2 3">
    <name type="scientific">Algoriphagus iocasae</name>
    <dbReference type="NCBI Taxonomy" id="1836499"/>
    <lineage>
        <taxon>Bacteria</taxon>
        <taxon>Pseudomonadati</taxon>
        <taxon>Bacteroidota</taxon>
        <taxon>Cytophagia</taxon>
        <taxon>Cytophagales</taxon>
        <taxon>Cyclobacteriaceae</taxon>
        <taxon>Algoriphagus</taxon>
    </lineage>
</organism>
<feature type="transmembrane region" description="Helical" evidence="1">
    <location>
        <begin position="357"/>
        <end position="379"/>
    </location>
</feature>
<keyword evidence="3" id="KW-1185">Reference proteome</keyword>
<gene>
    <name evidence="2" type="ORF">FHS59_004638</name>
</gene>
<feature type="transmembrane region" description="Helical" evidence="1">
    <location>
        <begin position="46"/>
        <end position="67"/>
    </location>
</feature>
<reference evidence="2 3" key="1">
    <citation type="submission" date="2020-08" db="EMBL/GenBank/DDBJ databases">
        <title>Genomic Encyclopedia of Type Strains, Phase IV (KMG-IV): sequencing the most valuable type-strain genomes for metagenomic binning, comparative biology and taxonomic classification.</title>
        <authorList>
            <person name="Goeker M."/>
        </authorList>
    </citation>
    <scope>NUCLEOTIDE SEQUENCE [LARGE SCALE GENOMIC DNA]</scope>
    <source>
        <strain evidence="2 3">DSM 102044</strain>
    </source>
</reference>